<gene>
    <name evidence="2" type="ORF">FDT80_14440</name>
</gene>
<keyword evidence="2" id="KW-0328">Glycosyltransferase</keyword>
<dbReference type="InterPro" id="IPR000836">
    <property type="entry name" value="PRTase_dom"/>
</dbReference>
<protein>
    <submittedName>
        <fullName evidence="2">Phosphoribosyltransferase</fullName>
    </submittedName>
</protein>
<reference evidence="2 3" key="1">
    <citation type="submission" date="2019-05" db="EMBL/GenBank/DDBJ databases">
        <title>Sulfitobacter sabulilitoris sp. nov., isolated from a marine sand.</title>
        <authorList>
            <person name="Yoon J.-H."/>
        </authorList>
    </citation>
    <scope>NUCLEOTIDE SEQUENCE [LARGE SCALE GENOMIC DNA]</scope>
    <source>
        <strain evidence="2 3">HSMS-29</strain>
    </source>
</reference>
<evidence type="ECO:0000259" key="1">
    <source>
        <dbReference type="Pfam" id="PF00156"/>
    </source>
</evidence>
<dbReference type="OrthoDB" id="9810066at2"/>
<proteinExistence type="predicted"/>
<evidence type="ECO:0000313" key="3">
    <source>
        <dbReference type="Proteomes" id="UP000309550"/>
    </source>
</evidence>
<comment type="caution">
    <text evidence="2">The sequence shown here is derived from an EMBL/GenBank/DDBJ whole genome shotgun (WGS) entry which is preliminary data.</text>
</comment>
<dbReference type="InterPro" id="IPR029057">
    <property type="entry name" value="PRTase-like"/>
</dbReference>
<accession>A0A5S3PBJ0</accession>
<organism evidence="2 3">
    <name type="scientific">Sulfitobacter sabulilitoris</name>
    <dbReference type="NCBI Taxonomy" id="2562655"/>
    <lineage>
        <taxon>Bacteria</taxon>
        <taxon>Pseudomonadati</taxon>
        <taxon>Pseudomonadota</taxon>
        <taxon>Alphaproteobacteria</taxon>
        <taxon>Rhodobacterales</taxon>
        <taxon>Roseobacteraceae</taxon>
        <taxon>Sulfitobacter</taxon>
    </lineage>
</organism>
<name>A0A5S3PBJ0_9RHOB</name>
<dbReference type="AlphaFoldDB" id="A0A5S3PBJ0"/>
<evidence type="ECO:0000313" key="2">
    <source>
        <dbReference type="EMBL" id="TMM51066.1"/>
    </source>
</evidence>
<sequence>MIAFSDRDAAGTALAEALAEFDFVDPVVLALPRGGVPVAVHVARALGAPLDLVMVRKIGVPNQPELAAGAIVDGANPEMVVNDHICDMVGLNRADLERLSQVQLEEIRRRREVYLPGRPHVPLRGKTAIVVDDGIATGATTRAALLAVRRQHPRKLVLAIPVAPETTVRLLERDVDTVVCLETPEPFHAIGAHYRRFDQLSDDEVVSLLRSYDADLRAAQPATDT</sequence>
<dbReference type="Proteomes" id="UP000309550">
    <property type="component" value="Unassembled WGS sequence"/>
</dbReference>
<keyword evidence="3" id="KW-1185">Reference proteome</keyword>
<feature type="domain" description="Phosphoribosyltransferase" evidence="1">
    <location>
        <begin position="11"/>
        <end position="182"/>
    </location>
</feature>
<dbReference type="CDD" id="cd06223">
    <property type="entry name" value="PRTases_typeI"/>
    <property type="match status" value="1"/>
</dbReference>
<keyword evidence="2" id="KW-0808">Transferase</keyword>
<dbReference type="Pfam" id="PF00156">
    <property type="entry name" value="Pribosyltran"/>
    <property type="match status" value="1"/>
</dbReference>
<dbReference type="GO" id="GO:0016757">
    <property type="term" value="F:glycosyltransferase activity"/>
    <property type="evidence" value="ECO:0007669"/>
    <property type="project" value="UniProtKB-KW"/>
</dbReference>
<dbReference type="SUPFAM" id="SSF53271">
    <property type="entry name" value="PRTase-like"/>
    <property type="match status" value="1"/>
</dbReference>
<dbReference type="Gene3D" id="3.30.1310.20">
    <property type="entry name" value="PRTase-like"/>
    <property type="match status" value="1"/>
</dbReference>
<dbReference type="EMBL" id="VANS01000004">
    <property type="protein sequence ID" value="TMM51066.1"/>
    <property type="molecule type" value="Genomic_DNA"/>
</dbReference>
<dbReference type="Gene3D" id="3.40.50.2020">
    <property type="match status" value="1"/>
</dbReference>
<dbReference type="RefSeq" id="WP_138663026.1">
    <property type="nucleotide sequence ID" value="NZ_VANS01000004.1"/>
</dbReference>